<evidence type="ECO:0000313" key="1">
    <source>
        <dbReference type="EMBL" id="EWZ31753.1"/>
    </source>
</evidence>
<reference evidence="1" key="2">
    <citation type="submission" date="2012-06" db="EMBL/GenBank/DDBJ databases">
        <title>Annotation of the Genome Sequence of Fusarium oxysporum Fo47.</title>
        <authorList>
            <consortium name="The Broad Institute Genomics Platform"/>
            <person name="Ma L.-J."/>
            <person name="Corby-Kistler H."/>
            <person name="Broz K."/>
            <person name="Gale L.R."/>
            <person name="Jonkers W."/>
            <person name="O'Donnell K."/>
            <person name="Ploetz R."/>
            <person name="Steinberg C."/>
            <person name="Schwartz D.C."/>
            <person name="VanEtten H."/>
            <person name="Zhou S."/>
            <person name="Young S.K."/>
            <person name="Zeng Q."/>
            <person name="Gargeya S."/>
            <person name="Fitzgerald M."/>
            <person name="Abouelleil A."/>
            <person name="Alvarado L."/>
            <person name="Chapman S.B."/>
            <person name="Gainer-Dewar J."/>
            <person name="Goldberg J."/>
            <person name="Griggs A."/>
            <person name="Gujja S."/>
            <person name="Hansen M."/>
            <person name="Howarth C."/>
            <person name="Imamovic A."/>
            <person name="Ireland A."/>
            <person name="Larimer J."/>
            <person name="McCowan C."/>
            <person name="Murphy C."/>
            <person name="Pearson M."/>
            <person name="Poon T.W."/>
            <person name="Priest M."/>
            <person name="Roberts A."/>
            <person name="Saif S."/>
            <person name="Shea T."/>
            <person name="Sykes S."/>
            <person name="Wortman J."/>
            <person name="Nusbaum C."/>
            <person name="Birren B."/>
        </authorList>
    </citation>
    <scope>NUCLEOTIDE SEQUENCE</scope>
    <source>
        <strain evidence="1">Fo47</strain>
    </source>
</reference>
<proteinExistence type="predicted"/>
<reference evidence="1" key="1">
    <citation type="submission" date="2011-06" db="EMBL/GenBank/DDBJ databases">
        <title>The Genome Sequence of Fusarium oxysporum Fo47.</title>
        <authorList>
            <consortium name="The Broad Institute Genome Sequencing Platform"/>
            <person name="Ma L.-J."/>
            <person name="Gale L.R."/>
            <person name="Schwartz D.C."/>
            <person name="Zhou S."/>
            <person name="Corby-Kistler H."/>
            <person name="Young S.K."/>
            <person name="Zeng Q."/>
            <person name="Gargeya S."/>
            <person name="Fitzgerald M."/>
            <person name="Haas B."/>
            <person name="Abouelleil A."/>
            <person name="Alvarado L."/>
            <person name="Arachchi H.M."/>
            <person name="Berlin A."/>
            <person name="Brown A."/>
            <person name="Chapman S.B."/>
            <person name="Chen Z."/>
            <person name="Dunbar C."/>
            <person name="Freedman E."/>
            <person name="Gearin G."/>
            <person name="Gellesch M."/>
            <person name="Goldberg J."/>
            <person name="Griggs A."/>
            <person name="Gujja S."/>
            <person name="Heiman D."/>
            <person name="Howarth C."/>
            <person name="Larson L."/>
            <person name="Lui A."/>
            <person name="MacDonald P.J.P."/>
            <person name="Mehta T."/>
            <person name="Montmayeur A."/>
            <person name="Murphy C."/>
            <person name="Neiman D."/>
            <person name="Pearson M."/>
            <person name="Priest M."/>
            <person name="Roberts A."/>
            <person name="Saif S."/>
            <person name="Shea T."/>
            <person name="Shenoy N."/>
            <person name="Sisk P."/>
            <person name="Stolte C."/>
            <person name="Sykes S."/>
            <person name="Wortman J."/>
            <person name="Nusbaum C."/>
            <person name="Birren B."/>
        </authorList>
    </citation>
    <scope>NUCLEOTIDE SEQUENCE [LARGE SCALE GENOMIC DNA]</scope>
    <source>
        <strain evidence="1">Fo47</strain>
    </source>
</reference>
<dbReference type="Proteomes" id="UP000030766">
    <property type="component" value="Unassembled WGS sequence"/>
</dbReference>
<dbReference type="HOGENOM" id="CLU_1627134_0_0_1"/>
<name>W9JR27_FUSOX</name>
<organism evidence="1">
    <name type="scientific">Fusarium oxysporum Fo47</name>
    <dbReference type="NCBI Taxonomy" id="660027"/>
    <lineage>
        <taxon>Eukaryota</taxon>
        <taxon>Fungi</taxon>
        <taxon>Dikarya</taxon>
        <taxon>Ascomycota</taxon>
        <taxon>Pezizomycotina</taxon>
        <taxon>Sordariomycetes</taxon>
        <taxon>Hypocreomycetidae</taxon>
        <taxon>Hypocreales</taxon>
        <taxon>Nectriaceae</taxon>
        <taxon>Fusarium</taxon>
        <taxon>Fusarium oxysporum species complex</taxon>
    </lineage>
</organism>
<protein>
    <submittedName>
        <fullName evidence="1">Uncharacterized protein</fullName>
    </submittedName>
</protein>
<gene>
    <name evidence="1" type="ORF">FOZG_14849</name>
</gene>
<sequence>MGLLAKLKFKLRKRLAQGTVEPVAYGILGLVSLERVCKQAPSGIDRGRNQSFFAMNAPQGNPFAAAGALHMPFPLSAPPAAFFTGQQFGPPVMTPNSLERACKAAEYASKRATATMHLLLHLTDQACLPRALVALESQLVRLCKICTCRTCTLVRAATPTQPGL</sequence>
<dbReference type="VEuPathDB" id="FungiDB:FOZG_14849"/>
<accession>W9JR27</accession>
<dbReference type="EMBL" id="JH717907">
    <property type="protein sequence ID" value="EWZ31753.1"/>
    <property type="molecule type" value="Genomic_DNA"/>
</dbReference>
<dbReference type="AlphaFoldDB" id="W9JR27"/>